<evidence type="ECO:0000313" key="2">
    <source>
        <dbReference type="EMBL" id="CAL1533903.1"/>
    </source>
</evidence>
<dbReference type="EMBL" id="CAXITT010000155">
    <property type="protein sequence ID" value="CAL1533903.1"/>
    <property type="molecule type" value="Genomic_DNA"/>
</dbReference>
<gene>
    <name evidence="2" type="ORF">GSLYS_00007863001</name>
</gene>
<dbReference type="AlphaFoldDB" id="A0AAV2HKF4"/>
<feature type="compositionally biased region" description="Gly residues" evidence="1">
    <location>
        <begin position="21"/>
        <end position="40"/>
    </location>
</feature>
<protein>
    <submittedName>
        <fullName evidence="2">Uncharacterized protein</fullName>
    </submittedName>
</protein>
<reference evidence="2 3" key="1">
    <citation type="submission" date="2024-04" db="EMBL/GenBank/DDBJ databases">
        <authorList>
            <consortium name="Genoscope - CEA"/>
            <person name="William W."/>
        </authorList>
    </citation>
    <scope>NUCLEOTIDE SEQUENCE [LARGE SCALE GENOMIC DNA]</scope>
</reference>
<keyword evidence="3" id="KW-1185">Reference proteome</keyword>
<dbReference type="Proteomes" id="UP001497497">
    <property type="component" value="Unassembled WGS sequence"/>
</dbReference>
<accession>A0AAV2HKF4</accession>
<name>A0AAV2HKF4_LYMST</name>
<sequence length="115" mass="11166">MSGLGGDRSPGIIDCAVAKAGGNGSGGGSGKSESGVGGSDINGMHMSPSSGHGGDVGHFLSSRLPRGGSPTSSVGDLESACSIQGQGQIRPQSGMRLPQHEPVGALQGIKAESPN</sequence>
<comment type="caution">
    <text evidence="2">The sequence shown here is derived from an EMBL/GenBank/DDBJ whole genome shotgun (WGS) entry which is preliminary data.</text>
</comment>
<evidence type="ECO:0000313" key="3">
    <source>
        <dbReference type="Proteomes" id="UP001497497"/>
    </source>
</evidence>
<feature type="compositionally biased region" description="Polar residues" evidence="1">
    <location>
        <begin position="81"/>
        <end position="91"/>
    </location>
</feature>
<feature type="region of interest" description="Disordered" evidence="1">
    <location>
        <begin position="1"/>
        <end position="115"/>
    </location>
</feature>
<feature type="non-terminal residue" evidence="2">
    <location>
        <position position="115"/>
    </location>
</feature>
<evidence type="ECO:0000256" key="1">
    <source>
        <dbReference type="SAM" id="MobiDB-lite"/>
    </source>
</evidence>
<proteinExistence type="predicted"/>
<organism evidence="2 3">
    <name type="scientific">Lymnaea stagnalis</name>
    <name type="common">Great pond snail</name>
    <name type="synonym">Helix stagnalis</name>
    <dbReference type="NCBI Taxonomy" id="6523"/>
    <lineage>
        <taxon>Eukaryota</taxon>
        <taxon>Metazoa</taxon>
        <taxon>Spiralia</taxon>
        <taxon>Lophotrochozoa</taxon>
        <taxon>Mollusca</taxon>
        <taxon>Gastropoda</taxon>
        <taxon>Heterobranchia</taxon>
        <taxon>Euthyneura</taxon>
        <taxon>Panpulmonata</taxon>
        <taxon>Hygrophila</taxon>
        <taxon>Lymnaeoidea</taxon>
        <taxon>Lymnaeidae</taxon>
        <taxon>Lymnaea</taxon>
    </lineage>
</organism>